<feature type="region of interest" description="Disordered" evidence="1">
    <location>
        <begin position="20"/>
        <end position="55"/>
    </location>
</feature>
<keyword evidence="3" id="KW-1185">Reference proteome</keyword>
<name>A0A897N279_9EURY</name>
<organism evidence="2 3">
    <name type="scientific">Halapricum desulfuricans</name>
    <dbReference type="NCBI Taxonomy" id="2841257"/>
    <lineage>
        <taxon>Archaea</taxon>
        <taxon>Methanobacteriati</taxon>
        <taxon>Methanobacteriota</taxon>
        <taxon>Stenosarchaea group</taxon>
        <taxon>Halobacteria</taxon>
        <taxon>Halobacteriales</taxon>
        <taxon>Haloarculaceae</taxon>
        <taxon>Halapricum</taxon>
    </lineage>
</organism>
<dbReference type="EMBL" id="CP064788">
    <property type="protein sequence ID" value="QSG08500.1"/>
    <property type="molecule type" value="Genomic_DNA"/>
</dbReference>
<proteinExistence type="predicted"/>
<dbReference type="InterPro" id="IPR058450">
    <property type="entry name" value="DUF8137"/>
</dbReference>
<evidence type="ECO:0000313" key="3">
    <source>
        <dbReference type="Proteomes" id="UP000662973"/>
    </source>
</evidence>
<dbReference type="RefSeq" id="WP_229111721.1">
    <property type="nucleotide sequence ID" value="NZ_CP064788.1"/>
</dbReference>
<evidence type="ECO:0008006" key="4">
    <source>
        <dbReference type="Google" id="ProtNLM"/>
    </source>
</evidence>
<dbReference type="Pfam" id="PF26458">
    <property type="entry name" value="DUF8137"/>
    <property type="match status" value="1"/>
</dbReference>
<dbReference type="AlphaFoldDB" id="A0A897N279"/>
<accession>A0A897N279</accession>
<dbReference type="Proteomes" id="UP000662973">
    <property type="component" value="Chromosome"/>
</dbReference>
<reference evidence="2 3" key="1">
    <citation type="submission" date="2020-11" db="EMBL/GenBank/DDBJ databases">
        <title>Carbohydrate-dependent, anaerobic sulfur respiration: A novel catabolism in halophilic archaea.</title>
        <authorList>
            <person name="Sorokin D.Y."/>
            <person name="Messina E."/>
            <person name="Smedile F."/>
            <person name="La Cono V."/>
            <person name="Hallsworth J.E."/>
            <person name="Yakimov M.M."/>
        </authorList>
    </citation>
    <scope>NUCLEOTIDE SEQUENCE [LARGE SCALE GENOMIC DNA]</scope>
    <source>
        <strain evidence="2 3">HSR12-2</strain>
    </source>
</reference>
<protein>
    <recommendedName>
        <fullName evidence="4">C2H2-type domain-containing protein</fullName>
    </recommendedName>
</protein>
<evidence type="ECO:0000256" key="1">
    <source>
        <dbReference type="SAM" id="MobiDB-lite"/>
    </source>
</evidence>
<evidence type="ECO:0000313" key="2">
    <source>
        <dbReference type="EMBL" id="QSG08500.1"/>
    </source>
</evidence>
<gene>
    <name evidence="2" type="ORF">HSR122_1099</name>
</gene>
<dbReference type="KEGG" id="hds:HSR122_1099"/>
<dbReference type="GeneID" id="68851746"/>
<feature type="compositionally biased region" description="Low complexity" evidence="1">
    <location>
        <begin position="29"/>
        <end position="47"/>
    </location>
</feature>
<sequence>MSHECDDCGQEFDTLSRLRLHDCPGNQPAEATENSTTETTDASTGTSLDDSGLDREKLEREYPDVVGDLPELFDDAREGDLSALFRAIAEYERVLAKVFRGDAPGGDELHRDLLFAYYEPLADGLAAAAETNGWDALIEFADAYDPREQDALPEVGHVIANALGRSVIRTRQDDGVDAIPAAALAFLGAIPEYVDEHHVAYEESYTYGWGIGHPEYSVADQLLALAEDEPKFVKITLNTAFYVDQHAAIDVLETLVTDDEISGTRSTLGLETDLTEFYFQAVADLETEALLGPHAPPYWDEDDDLPRVVDVDPDVKQRIRALAHETGVADGLPAEWALRDLEPGPMSEMLDMMSARDDTP</sequence>